<dbReference type="GO" id="GO:0005911">
    <property type="term" value="C:cell-cell junction"/>
    <property type="evidence" value="ECO:0007669"/>
    <property type="project" value="TreeGrafter"/>
</dbReference>
<sequence length="345" mass="37355">PPGAPYIEGYTTGETLRRGQTVELSCRSRGGNPPAQLIWYKNGAQVRMAYRTAGRLSENIYTFTAEANDNKARFRCEASNIMSQTPLKVEVDLTVLFAPTHVSISGPSEARVGDPVPLQCSTAPSNPAAEIKWSVSGKQIRNATSRTVVSPEGGWITTSNITAVVEPNKRSLVVICHGLNMQLTENVVSTTNINILYPPSPPIISGYVEGATLVWYKNDKKINSVLKTADKSATAELTILANVTDNQARYRCEAHNSATEIPLFETKTLIAPETVKIRVEPEELVPGIEATLICDSSSSNPPAKITWWKDGIPVEGVNATSKSGLWGGTVSSLDLKINVTQDMNE</sequence>
<accession>A0A9Q0NBR5</accession>
<dbReference type="GO" id="GO:0050839">
    <property type="term" value="F:cell adhesion molecule binding"/>
    <property type="evidence" value="ECO:0007669"/>
    <property type="project" value="TreeGrafter"/>
</dbReference>
<dbReference type="SUPFAM" id="SSF48726">
    <property type="entry name" value="Immunoglobulin"/>
    <property type="match status" value="4"/>
</dbReference>
<comment type="caution">
    <text evidence="7">The sequence shown here is derived from an EMBL/GenBank/DDBJ whole genome shotgun (WGS) entry which is preliminary data.</text>
</comment>
<comment type="subcellular location">
    <subcellularLocation>
        <location evidence="1">Membrane</location>
        <topology evidence="1">Single-pass type I membrane protein</topology>
    </subcellularLocation>
</comment>
<dbReference type="AlphaFoldDB" id="A0A9Q0NBR5"/>
<evidence type="ECO:0000259" key="6">
    <source>
        <dbReference type="PROSITE" id="PS50835"/>
    </source>
</evidence>
<dbReference type="Pfam" id="PF08205">
    <property type="entry name" value="C2-set_2"/>
    <property type="match status" value="2"/>
</dbReference>
<dbReference type="Gene3D" id="2.60.40.10">
    <property type="entry name" value="Immunoglobulins"/>
    <property type="match status" value="4"/>
</dbReference>
<evidence type="ECO:0000313" key="7">
    <source>
        <dbReference type="EMBL" id="KAJ6647173.1"/>
    </source>
</evidence>
<evidence type="ECO:0000256" key="5">
    <source>
        <dbReference type="ARBA" id="ARBA00023319"/>
    </source>
</evidence>
<dbReference type="GO" id="GO:0098609">
    <property type="term" value="P:cell-cell adhesion"/>
    <property type="evidence" value="ECO:0007669"/>
    <property type="project" value="TreeGrafter"/>
</dbReference>
<dbReference type="SMART" id="SM00408">
    <property type="entry name" value="IGc2"/>
    <property type="match status" value="2"/>
</dbReference>
<evidence type="ECO:0000256" key="1">
    <source>
        <dbReference type="ARBA" id="ARBA00004479"/>
    </source>
</evidence>
<reference evidence="7" key="1">
    <citation type="submission" date="2022-07" db="EMBL/GenBank/DDBJ databases">
        <authorList>
            <person name="Trinca V."/>
            <person name="Uliana J.V.C."/>
            <person name="Torres T.T."/>
            <person name="Ward R.J."/>
            <person name="Monesi N."/>
        </authorList>
    </citation>
    <scope>NUCLEOTIDE SEQUENCE</scope>
    <source>
        <strain evidence="7">HSMRA1968</strain>
        <tissue evidence="7">Whole embryos</tissue>
    </source>
</reference>
<keyword evidence="8" id="KW-1185">Reference proteome</keyword>
<evidence type="ECO:0000256" key="3">
    <source>
        <dbReference type="ARBA" id="ARBA00023157"/>
    </source>
</evidence>
<dbReference type="PROSITE" id="PS50835">
    <property type="entry name" value="IG_LIKE"/>
    <property type="match status" value="3"/>
</dbReference>
<dbReference type="InterPro" id="IPR013783">
    <property type="entry name" value="Ig-like_fold"/>
</dbReference>
<name>A0A9Q0NBR5_9DIPT</name>
<dbReference type="Pfam" id="PF13927">
    <property type="entry name" value="Ig_3"/>
    <property type="match status" value="1"/>
</dbReference>
<evidence type="ECO:0000313" key="8">
    <source>
        <dbReference type="Proteomes" id="UP001151699"/>
    </source>
</evidence>
<dbReference type="InterPro" id="IPR003599">
    <property type="entry name" value="Ig_sub"/>
</dbReference>
<protein>
    <submittedName>
        <fullName evidence="7">Nephrin</fullName>
    </submittedName>
</protein>
<dbReference type="GO" id="GO:0005886">
    <property type="term" value="C:plasma membrane"/>
    <property type="evidence" value="ECO:0007669"/>
    <property type="project" value="TreeGrafter"/>
</dbReference>
<keyword evidence="3" id="KW-1015">Disulfide bond</keyword>
<keyword evidence="5" id="KW-0393">Immunoglobulin domain</keyword>
<feature type="non-terminal residue" evidence="7">
    <location>
        <position position="1"/>
    </location>
</feature>
<dbReference type="InterPro" id="IPR013162">
    <property type="entry name" value="CD80_C2-set"/>
</dbReference>
<dbReference type="InterPro" id="IPR051275">
    <property type="entry name" value="Cell_adhesion_signaling"/>
</dbReference>
<dbReference type="InterPro" id="IPR003598">
    <property type="entry name" value="Ig_sub2"/>
</dbReference>
<proteinExistence type="predicted"/>
<feature type="domain" description="Ig-like" evidence="6">
    <location>
        <begin position="5"/>
        <end position="94"/>
    </location>
</feature>
<dbReference type="InterPro" id="IPR007110">
    <property type="entry name" value="Ig-like_dom"/>
</dbReference>
<dbReference type="SMART" id="SM00409">
    <property type="entry name" value="IG"/>
    <property type="match status" value="2"/>
</dbReference>
<organism evidence="7 8">
    <name type="scientific">Pseudolycoriella hygida</name>
    <dbReference type="NCBI Taxonomy" id="35572"/>
    <lineage>
        <taxon>Eukaryota</taxon>
        <taxon>Metazoa</taxon>
        <taxon>Ecdysozoa</taxon>
        <taxon>Arthropoda</taxon>
        <taxon>Hexapoda</taxon>
        <taxon>Insecta</taxon>
        <taxon>Pterygota</taxon>
        <taxon>Neoptera</taxon>
        <taxon>Endopterygota</taxon>
        <taxon>Diptera</taxon>
        <taxon>Nematocera</taxon>
        <taxon>Sciaroidea</taxon>
        <taxon>Sciaridae</taxon>
        <taxon>Pseudolycoriella</taxon>
    </lineage>
</organism>
<dbReference type="FunFam" id="2.60.40.10:FF:000405">
    <property type="entry name" value="nephrin isoform X1"/>
    <property type="match status" value="1"/>
</dbReference>
<dbReference type="FunFam" id="2.60.40.10:FF:001273">
    <property type="entry name" value="Hibris, isoform B"/>
    <property type="match status" value="1"/>
</dbReference>
<feature type="domain" description="Ig-like" evidence="6">
    <location>
        <begin position="272"/>
        <end position="345"/>
    </location>
</feature>
<dbReference type="PANTHER" id="PTHR11640">
    <property type="entry name" value="NEPHRIN"/>
    <property type="match status" value="1"/>
</dbReference>
<gene>
    <name evidence="7" type="primary">Nphs1_1</name>
    <name evidence="7" type="ORF">Bhyg_02393</name>
</gene>
<dbReference type="InterPro" id="IPR036179">
    <property type="entry name" value="Ig-like_dom_sf"/>
</dbReference>
<feature type="domain" description="Ig-like" evidence="6">
    <location>
        <begin position="99"/>
        <end position="270"/>
    </location>
</feature>
<dbReference type="Proteomes" id="UP001151699">
    <property type="component" value="Chromosome A"/>
</dbReference>
<dbReference type="OrthoDB" id="10028801at2759"/>
<dbReference type="EMBL" id="WJQU01000001">
    <property type="protein sequence ID" value="KAJ6647173.1"/>
    <property type="molecule type" value="Genomic_DNA"/>
</dbReference>
<keyword evidence="4" id="KW-0325">Glycoprotein</keyword>
<evidence type="ECO:0000256" key="2">
    <source>
        <dbReference type="ARBA" id="ARBA00023136"/>
    </source>
</evidence>
<feature type="non-terminal residue" evidence="7">
    <location>
        <position position="345"/>
    </location>
</feature>
<evidence type="ECO:0000256" key="4">
    <source>
        <dbReference type="ARBA" id="ARBA00023180"/>
    </source>
</evidence>
<dbReference type="PANTHER" id="PTHR11640:SF136">
    <property type="entry name" value="NEPHRIN"/>
    <property type="match status" value="1"/>
</dbReference>
<keyword evidence="2" id="KW-0472">Membrane</keyword>